<dbReference type="EMBL" id="JBHUEJ010000019">
    <property type="protein sequence ID" value="MFD1711075.1"/>
    <property type="molecule type" value="Genomic_DNA"/>
</dbReference>
<keyword evidence="1" id="KW-1133">Transmembrane helix</keyword>
<evidence type="ECO:0000313" key="3">
    <source>
        <dbReference type="EMBL" id="MFD1711075.1"/>
    </source>
</evidence>
<keyword evidence="4" id="KW-1185">Reference proteome</keyword>
<feature type="transmembrane region" description="Helical" evidence="1">
    <location>
        <begin position="27"/>
        <end position="48"/>
    </location>
</feature>
<evidence type="ECO:0000256" key="1">
    <source>
        <dbReference type="SAM" id="Phobius"/>
    </source>
</evidence>
<protein>
    <submittedName>
        <fullName evidence="3">2TM domain-containing protein</fullName>
    </submittedName>
</protein>
<dbReference type="Proteomes" id="UP001597304">
    <property type="component" value="Unassembled WGS sequence"/>
</dbReference>
<dbReference type="InterPro" id="IPR025698">
    <property type="entry name" value="2TM_dom"/>
</dbReference>
<evidence type="ECO:0000259" key="2">
    <source>
        <dbReference type="Pfam" id="PF13239"/>
    </source>
</evidence>
<name>A0ABW4KSQ8_9BURK</name>
<dbReference type="RefSeq" id="WP_147911431.1">
    <property type="nucleotide sequence ID" value="NZ_JBHUEJ010000019.1"/>
</dbReference>
<keyword evidence="1" id="KW-0812">Transmembrane</keyword>
<dbReference type="Pfam" id="PF13239">
    <property type="entry name" value="2TM"/>
    <property type="match status" value="1"/>
</dbReference>
<organism evidence="3 4">
    <name type="scientific">Ottowia flava</name>
    <dbReference type="NCBI Taxonomy" id="2675430"/>
    <lineage>
        <taxon>Bacteria</taxon>
        <taxon>Pseudomonadati</taxon>
        <taxon>Pseudomonadota</taxon>
        <taxon>Betaproteobacteria</taxon>
        <taxon>Burkholderiales</taxon>
        <taxon>Comamonadaceae</taxon>
        <taxon>Ottowia</taxon>
    </lineage>
</organism>
<reference evidence="4" key="1">
    <citation type="journal article" date="2019" name="Int. J. Syst. Evol. Microbiol.">
        <title>The Global Catalogue of Microorganisms (GCM) 10K type strain sequencing project: providing services to taxonomists for standard genome sequencing and annotation.</title>
        <authorList>
            <consortium name="The Broad Institute Genomics Platform"/>
            <consortium name="The Broad Institute Genome Sequencing Center for Infectious Disease"/>
            <person name="Wu L."/>
            <person name="Ma J."/>
        </authorList>
    </citation>
    <scope>NUCLEOTIDE SEQUENCE [LARGE SCALE GENOMIC DNA]</scope>
    <source>
        <strain evidence="4">LMG 29247</strain>
    </source>
</reference>
<sequence length="99" mass="10922">MTAATPSTRTTNPPLERLARRRAAAKLGWYTHALVYALVNVGLAAIALGNGQSWHAYPLLGWGLGLAIHGAAVWLLSPGARWREQLVERERQALMRQPR</sequence>
<keyword evidence="1" id="KW-0472">Membrane</keyword>
<proteinExistence type="predicted"/>
<gene>
    <name evidence="3" type="ORF">ACFSF0_10685</name>
</gene>
<evidence type="ECO:0000313" key="4">
    <source>
        <dbReference type="Proteomes" id="UP001597304"/>
    </source>
</evidence>
<feature type="transmembrane region" description="Helical" evidence="1">
    <location>
        <begin position="54"/>
        <end position="76"/>
    </location>
</feature>
<accession>A0ABW4KSQ8</accession>
<feature type="domain" description="2TM" evidence="2">
    <location>
        <begin position="19"/>
        <end position="89"/>
    </location>
</feature>
<comment type="caution">
    <text evidence="3">The sequence shown here is derived from an EMBL/GenBank/DDBJ whole genome shotgun (WGS) entry which is preliminary data.</text>
</comment>